<evidence type="ECO:0000313" key="3">
    <source>
        <dbReference type="EMBL" id="KAL0062344.1"/>
    </source>
</evidence>
<feature type="chain" id="PRO_5045083754" evidence="2">
    <location>
        <begin position="20"/>
        <end position="310"/>
    </location>
</feature>
<name>A0ABR2ZMC7_9AGAR</name>
<keyword evidence="4" id="KW-1185">Reference proteome</keyword>
<sequence length="310" mass="32074">MFSLHIVVVAAVLLHQATAMVIPEGSLNELERRAINCPGGGKSPCVCGGQLGIKVSENKCPDGKFVFSDPKSLNSGDMKKVAGGRTAGLQCDHLVEAQFVAKEFVNGSPMCNHFLNGATGTADFAAFKRVLNTAQGGNFVFLDTTVNNAKGKFIAGKSFNGAKKIALGVASYLTKTRSDAKSAAQALKAEMDRIATANNFQSFSANFANDYDALIGTTITVATTRAAALKAVAPPPPKQPAQTVGKKRPASGAAGGSPAKKAKTTAKKTTTKKTTTKKTTTPGKATSAQKVAAARKKAAAKKTVAGKKKN</sequence>
<feature type="compositionally biased region" description="Basic residues" evidence="1">
    <location>
        <begin position="260"/>
        <end position="276"/>
    </location>
</feature>
<dbReference type="EMBL" id="JBBXMP010000108">
    <property type="protein sequence ID" value="KAL0062344.1"/>
    <property type="molecule type" value="Genomic_DNA"/>
</dbReference>
<reference evidence="3 4" key="1">
    <citation type="submission" date="2024-05" db="EMBL/GenBank/DDBJ databases">
        <title>A draft genome resource for the thread blight pathogen Marasmius tenuissimus strain MS-2.</title>
        <authorList>
            <person name="Yulfo-Soto G.E."/>
            <person name="Baruah I.K."/>
            <person name="Amoako-Attah I."/>
            <person name="Bukari Y."/>
            <person name="Meinhardt L.W."/>
            <person name="Bailey B.A."/>
            <person name="Cohen S.P."/>
        </authorList>
    </citation>
    <scope>NUCLEOTIDE SEQUENCE [LARGE SCALE GENOMIC DNA]</scope>
    <source>
        <strain evidence="3 4">MS-2</strain>
    </source>
</reference>
<evidence type="ECO:0000256" key="2">
    <source>
        <dbReference type="SAM" id="SignalP"/>
    </source>
</evidence>
<feature type="compositionally biased region" description="Basic residues" evidence="1">
    <location>
        <begin position="293"/>
        <end position="310"/>
    </location>
</feature>
<feature type="region of interest" description="Disordered" evidence="1">
    <location>
        <begin position="231"/>
        <end position="310"/>
    </location>
</feature>
<dbReference type="Proteomes" id="UP001437256">
    <property type="component" value="Unassembled WGS sequence"/>
</dbReference>
<accession>A0ABR2ZMC7</accession>
<protein>
    <submittedName>
        <fullName evidence="3">Uncharacterized protein</fullName>
    </submittedName>
</protein>
<organism evidence="3 4">
    <name type="scientific">Marasmius tenuissimus</name>
    <dbReference type="NCBI Taxonomy" id="585030"/>
    <lineage>
        <taxon>Eukaryota</taxon>
        <taxon>Fungi</taxon>
        <taxon>Dikarya</taxon>
        <taxon>Basidiomycota</taxon>
        <taxon>Agaricomycotina</taxon>
        <taxon>Agaricomycetes</taxon>
        <taxon>Agaricomycetidae</taxon>
        <taxon>Agaricales</taxon>
        <taxon>Marasmiineae</taxon>
        <taxon>Marasmiaceae</taxon>
        <taxon>Marasmius</taxon>
    </lineage>
</organism>
<comment type="caution">
    <text evidence="3">The sequence shown here is derived from an EMBL/GenBank/DDBJ whole genome shotgun (WGS) entry which is preliminary data.</text>
</comment>
<proteinExistence type="predicted"/>
<feature type="compositionally biased region" description="Low complexity" evidence="1">
    <location>
        <begin position="250"/>
        <end position="259"/>
    </location>
</feature>
<feature type="signal peptide" evidence="2">
    <location>
        <begin position="1"/>
        <end position="19"/>
    </location>
</feature>
<evidence type="ECO:0000313" key="4">
    <source>
        <dbReference type="Proteomes" id="UP001437256"/>
    </source>
</evidence>
<keyword evidence="2" id="KW-0732">Signal</keyword>
<evidence type="ECO:0000256" key="1">
    <source>
        <dbReference type="SAM" id="MobiDB-lite"/>
    </source>
</evidence>
<feature type="compositionally biased region" description="Low complexity" evidence="1">
    <location>
        <begin position="277"/>
        <end position="292"/>
    </location>
</feature>
<gene>
    <name evidence="3" type="ORF">AAF712_010828</name>
</gene>